<dbReference type="PROSITE" id="PS50828">
    <property type="entry name" value="SMR"/>
    <property type="match status" value="1"/>
</dbReference>
<proteinExistence type="predicted"/>
<keyword evidence="4" id="KW-1185">Reference proteome</keyword>
<dbReference type="PANTHER" id="PTHR46535">
    <property type="entry name" value="NEDD4-BINDING PROTEIN 2"/>
    <property type="match status" value="1"/>
</dbReference>
<dbReference type="PANTHER" id="PTHR46535:SF1">
    <property type="entry name" value="NEDD4-BINDING PROTEIN 2"/>
    <property type="match status" value="1"/>
</dbReference>
<feature type="region of interest" description="Disordered" evidence="1">
    <location>
        <begin position="182"/>
        <end position="226"/>
    </location>
</feature>
<evidence type="ECO:0000256" key="1">
    <source>
        <dbReference type="SAM" id="MobiDB-lite"/>
    </source>
</evidence>
<dbReference type="HOGENOM" id="CLU_023589_0_0_1"/>
<evidence type="ECO:0000313" key="3">
    <source>
        <dbReference type="EMBL" id="KFA60489.1"/>
    </source>
</evidence>
<name>A0A084Q954_STAC4</name>
<feature type="compositionally biased region" description="Basic residues" evidence="1">
    <location>
        <begin position="194"/>
        <end position="203"/>
    </location>
</feature>
<feature type="region of interest" description="Disordered" evidence="1">
    <location>
        <begin position="91"/>
        <end position="116"/>
    </location>
</feature>
<evidence type="ECO:0000259" key="2">
    <source>
        <dbReference type="PROSITE" id="PS50828"/>
    </source>
</evidence>
<dbReference type="AlphaFoldDB" id="A0A084Q954"/>
<dbReference type="EMBL" id="KL660919">
    <property type="protein sequence ID" value="KFA60489.1"/>
    <property type="molecule type" value="Genomic_DNA"/>
</dbReference>
<dbReference type="GO" id="GO:0004519">
    <property type="term" value="F:endonuclease activity"/>
    <property type="evidence" value="ECO:0007669"/>
    <property type="project" value="TreeGrafter"/>
</dbReference>
<dbReference type="GO" id="GO:0005634">
    <property type="term" value="C:nucleus"/>
    <property type="evidence" value="ECO:0007669"/>
    <property type="project" value="TreeGrafter"/>
</dbReference>
<dbReference type="InterPro" id="IPR036063">
    <property type="entry name" value="Smr_dom_sf"/>
</dbReference>
<dbReference type="CDD" id="cd14279">
    <property type="entry name" value="CUE"/>
    <property type="match status" value="1"/>
</dbReference>
<dbReference type="Pfam" id="PF26286">
    <property type="entry name" value="UBA_10"/>
    <property type="match status" value="1"/>
</dbReference>
<feature type="compositionally biased region" description="Low complexity" evidence="1">
    <location>
        <begin position="91"/>
        <end position="101"/>
    </location>
</feature>
<dbReference type="InParanoid" id="A0A084Q954"/>
<dbReference type="OMA" id="ELENEYC"/>
<dbReference type="InterPro" id="IPR052772">
    <property type="entry name" value="Endo/PolyKinase_Domain-Protein"/>
</dbReference>
<dbReference type="Proteomes" id="UP000028524">
    <property type="component" value="Unassembled WGS sequence"/>
</dbReference>
<dbReference type="OrthoDB" id="4080456at2759"/>
<dbReference type="InterPro" id="IPR058864">
    <property type="entry name" value="UBA_10"/>
</dbReference>
<sequence length="534" mass="58595">MTNQGEGGSLQDLVEAFTPLLDEPLIVAIASDHDLLKAAEYQAAYGVLQDLAKCAAVEEAAGFNSSGMSALVDDTNTDADEAINDVHSADTTTASHQTSHTHVTEASSTSSPLLDPVLPRLTSFNNDSEDSKIVQLQSLFGELKEYDIRHALKKANGDFQAALDDLLHVQYLQSTGQLTKGVDGFFQPDEAPRGKKKGKRSSKGKQSSNEERDTLIRSVDMQDYSKQSKHQDDIAYITDRIDVSFNEVSEIYYRKKCSPGATVVEVLDRYMALGIHTQDEASQNYAAELSQKYRLVPERYMATLVQVAGSIAQFSDDIAALLNKHFAKNPWTERLDLTHRLTPLPRDDIEGSADGTVNKRTLGSPLSSPVSSPRFADFGQALQMSHQYNTAKRDATASASQLRKKGASNSLYRQAAGYYSERARELGRHAQQATSSAADLLVEQQSRLGSVDLHGVYVHDGVRIARQKTNDWWQGLGEFRAAKARSQPFTVITGLGRHSAGGVSQLRQAVAAALLQDGWRMQIETGRFVITGRR</sequence>
<evidence type="ECO:0000313" key="4">
    <source>
        <dbReference type="Proteomes" id="UP000028524"/>
    </source>
</evidence>
<reference evidence="3 4" key="1">
    <citation type="journal article" date="2014" name="BMC Genomics">
        <title>Comparative genome sequencing reveals chemotype-specific gene clusters in the toxigenic black mold Stachybotrys.</title>
        <authorList>
            <person name="Semeiks J."/>
            <person name="Borek D."/>
            <person name="Otwinowski Z."/>
            <person name="Grishin N.V."/>
        </authorList>
    </citation>
    <scope>NUCLEOTIDE SEQUENCE [LARGE SCALE GENOMIC DNA]</scope>
    <source>
        <strain evidence="3 4">IBT 40285</strain>
    </source>
</reference>
<feature type="region of interest" description="Disordered" evidence="1">
    <location>
        <begin position="346"/>
        <end position="370"/>
    </location>
</feature>
<dbReference type="STRING" id="1283841.A0A084Q954"/>
<gene>
    <name evidence="3" type="ORF">S40285_06907</name>
</gene>
<feature type="domain" description="Smr" evidence="2">
    <location>
        <begin position="451"/>
        <end position="534"/>
    </location>
</feature>
<organism evidence="3 4">
    <name type="scientific">Stachybotrys chlorohalonatus (strain IBT 40285)</name>
    <dbReference type="NCBI Taxonomy" id="1283841"/>
    <lineage>
        <taxon>Eukaryota</taxon>
        <taxon>Fungi</taxon>
        <taxon>Dikarya</taxon>
        <taxon>Ascomycota</taxon>
        <taxon>Pezizomycotina</taxon>
        <taxon>Sordariomycetes</taxon>
        <taxon>Hypocreomycetidae</taxon>
        <taxon>Hypocreales</taxon>
        <taxon>Stachybotryaceae</taxon>
        <taxon>Stachybotrys</taxon>
    </lineage>
</organism>
<dbReference type="Gene3D" id="3.30.1370.110">
    <property type="match status" value="1"/>
</dbReference>
<protein>
    <recommendedName>
        <fullName evidence="2">Smr domain-containing protein</fullName>
    </recommendedName>
</protein>
<dbReference type="SUPFAM" id="SSF160443">
    <property type="entry name" value="SMR domain-like"/>
    <property type="match status" value="1"/>
</dbReference>
<accession>A0A084Q954</accession>
<dbReference type="InterPro" id="IPR002625">
    <property type="entry name" value="Smr_dom"/>
</dbReference>